<dbReference type="InterPro" id="IPR020449">
    <property type="entry name" value="Tscrpt_reg_AraC-type_HTH"/>
</dbReference>
<dbReference type="KEGG" id="llu:AKJ09_04572"/>
<evidence type="ECO:0000313" key="6">
    <source>
        <dbReference type="Proteomes" id="UP000064967"/>
    </source>
</evidence>
<dbReference type="SUPFAM" id="SSF46689">
    <property type="entry name" value="Homeodomain-like"/>
    <property type="match status" value="2"/>
</dbReference>
<keyword evidence="2" id="KW-0238">DNA-binding</keyword>
<organism evidence="5 6">
    <name type="scientific">Labilithrix luteola</name>
    <dbReference type="NCBI Taxonomy" id="1391654"/>
    <lineage>
        <taxon>Bacteria</taxon>
        <taxon>Pseudomonadati</taxon>
        <taxon>Myxococcota</taxon>
        <taxon>Polyangia</taxon>
        <taxon>Polyangiales</taxon>
        <taxon>Labilitrichaceae</taxon>
        <taxon>Labilithrix</taxon>
    </lineage>
</organism>
<dbReference type="STRING" id="1391654.AKJ09_04572"/>
<gene>
    <name evidence="5" type="ORF">AKJ09_04572</name>
</gene>
<dbReference type="PANTHER" id="PTHR46796">
    <property type="entry name" value="HTH-TYPE TRANSCRIPTIONAL ACTIVATOR RHAS-RELATED"/>
    <property type="match status" value="1"/>
</dbReference>
<feature type="domain" description="HTH araC/xylS-type" evidence="4">
    <location>
        <begin position="120"/>
        <end position="218"/>
    </location>
</feature>
<dbReference type="PATRIC" id="fig|1391654.3.peg.4636"/>
<dbReference type="InterPro" id="IPR009057">
    <property type="entry name" value="Homeodomain-like_sf"/>
</dbReference>
<evidence type="ECO:0000313" key="5">
    <source>
        <dbReference type="EMBL" id="AKU97908.1"/>
    </source>
</evidence>
<dbReference type="Proteomes" id="UP000064967">
    <property type="component" value="Chromosome"/>
</dbReference>
<keyword evidence="3" id="KW-0804">Transcription</keyword>
<accession>A0A0K1PWK2</accession>
<dbReference type="InterPro" id="IPR018060">
    <property type="entry name" value="HTH_AraC"/>
</dbReference>
<dbReference type="AlphaFoldDB" id="A0A0K1PWK2"/>
<dbReference type="SMART" id="SM00342">
    <property type="entry name" value="HTH_ARAC"/>
    <property type="match status" value="1"/>
</dbReference>
<evidence type="ECO:0000256" key="3">
    <source>
        <dbReference type="ARBA" id="ARBA00023163"/>
    </source>
</evidence>
<dbReference type="PROSITE" id="PS01124">
    <property type="entry name" value="HTH_ARAC_FAMILY_2"/>
    <property type="match status" value="1"/>
</dbReference>
<dbReference type="Pfam" id="PF12833">
    <property type="entry name" value="HTH_18"/>
    <property type="match status" value="1"/>
</dbReference>
<name>A0A0K1PWK2_9BACT</name>
<proteinExistence type="predicted"/>
<protein>
    <submittedName>
        <fullName evidence="5">Transcriptional regulator, AraC family</fullName>
    </submittedName>
</protein>
<sequence>MAGNVGIVDLRMDLLSEYVGPFHYLTFYATRAALDAVAAHAEARPLRDLRHRPGIGFADPIVRHLLLSLQPLLGARTAEAVGLHVDHVSTALLHHLARTYGEMCTRPARVRGGLTPRQQRRAEELLNERLDGGITLAELAETCGLSIRHFARAFQQSTGVPPHRWLIERRLEKARDMLVGSRLSLQEIAAACGFADQSHFTRTFTRATGSSPGTFRRERGS</sequence>
<dbReference type="EMBL" id="CP012333">
    <property type="protein sequence ID" value="AKU97908.1"/>
    <property type="molecule type" value="Genomic_DNA"/>
</dbReference>
<dbReference type="GO" id="GO:0003700">
    <property type="term" value="F:DNA-binding transcription factor activity"/>
    <property type="evidence" value="ECO:0007669"/>
    <property type="project" value="InterPro"/>
</dbReference>
<reference evidence="5 6" key="1">
    <citation type="submission" date="2015-08" db="EMBL/GenBank/DDBJ databases">
        <authorList>
            <person name="Babu N.S."/>
            <person name="Beckwith C.J."/>
            <person name="Beseler K.G."/>
            <person name="Brison A."/>
            <person name="Carone J.V."/>
            <person name="Caskin T.P."/>
            <person name="Diamond M."/>
            <person name="Durham M.E."/>
            <person name="Foxe J.M."/>
            <person name="Go M."/>
            <person name="Henderson B.A."/>
            <person name="Jones I.B."/>
            <person name="McGettigan J.A."/>
            <person name="Micheletti S.J."/>
            <person name="Nasrallah M.E."/>
            <person name="Ortiz D."/>
            <person name="Piller C.R."/>
            <person name="Privatt S.R."/>
            <person name="Schneider S.L."/>
            <person name="Sharp S."/>
            <person name="Smith T.C."/>
            <person name="Stanton J.D."/>
            <person name="Ullery H.E."/>
            <person name="Wilson R.J."/>
            <person name="Serrano M.G."/>
            <person name="Buck G."/>
            <person name="Lee V."/>
            <person name="Wang Y."/>
            <person name="Carvalho R."/>
            <person name="Voegtly L."/>
            <person name="Shi R."/>
            <person name="Duckworth R."/>
            <person name="Johnson A."/>
            <person name="Loviza R."/>
            <person name="Walstead R."/>
            <person name="Shah Z."/>
            <person name="Kiflezghi M."/>
            <person name="Wade K."/>
            <person name="Ball S.L."/>
            <person name="Bradley K.W."/>
            <person name="Asai D.J."/>
            <person name="Bowman C.A."/>
            <person name="Russell D.A."/>
            <person name="Pope W.H."/>
            <person name="Jacobs-Sera D."/>
            <person name="Hendrix R.W."/>
            <person name="Hatfull G.F."/>
        </authorList>
    </citation>
    <scope>NUCLEOTIDE SEQUENCE [LARGE SCALE GENOMIC DNA]</scope>
    <source>
        <strain evidence="5 6">DSM 27648</strain>
    </source>
</reference>
<dbReference type="PROSITE" id="PS00041">
    <property type="entry name" value="HTH_ARAC_FAMILY_1"/>
    <property type="match status" value="1"/>
</dbReference>
<keyword evidence="1" id="KW-0805">Transcription regulation</keyword>
<keyword evidence="6" id="KW-1185">Reference proteome</keyword>
<evidence type="ECO:0000256" key="2">
    <source>
        <dbReference type="ARBA" id="ARBA00023125"/>
    </source>
</evidence>
<evidence type="ECO:0000259" key="4">
    <source>
        <dbReference type="PROSITE" id="PS01124"/>
    </source>
</evidence>
<dbReference type="PRINTS" id="PR00032">
    <property type="entry name" value="HTHARAC"/>
</dbReference>
<dbReference type="InterPro" id="IPR050204">
    <property type="entry name" value="AraC_XylS_family_regulators"/>
</dbReference>
<dbReference type="Gene3D" id="1.10.10.60">
    <property type="entry name" value="Homeodomain-like"/>
    <property type="match status" value="2"/>
</dbReference>
<dbReference type="PANTHER" id="PTHR46796:SF14">
    <property type="entry name" value="TRANSCRIPTIONAL REGULATORY PROTEIN"/>
    <property type="match status" value="1"/>
</dbReference>
<dbReference type="GO" id="GO:0043565">
    <property type="term" value="F:sequence-specific DNA binding"/>
    <property type="evidence" value="ECO:0007669"/>
    <property type="project" value="InterPro"/>
</dbReference>
<dbReference type="InterPro" id="IPR018062">
    <property type="entry name" value="HTH_AraC-typ_CS"/>
</dbReference>
<evidence type="ECO:0000256" key="1">
    <source>
        <dbReference type="ARBA" id="ARBA00023015"/>
    </source>
</evidence>